<dbReference type="Proteomes" id="UP000267289">
    <property type="component" value="Unassembled WGS sequence"/>
</dbReference>
<dbReference type="InterPro" id="IPR002539">
    <property type="entry name" value="MaoC-like_dom"/>
</dbReference>
<dbReference type="OrthoDB" id="9800237at2"/>
<evidence type="ECO:0000256" key="1">
    <source>
        <dbReference type="ARBA" id="ARBA00005254"/>
    </source>
</evidence>
<dbReference type="Gene3D" id="3.10.129.10">
    <property type="entry name" value="Hotdog Thioesterase"/>
    <property type="match status" value="1"/>
</dbReference>
<proteinExistence type="inferred from homology"/>
<dbReference type="SUPFAM" id="SSF54637">
    <property type="entry name" value="Thioesterase/thiol ester dehydrase-isomerase"/>
    <property type="match status" value="1"/>
</dbReference>
<dbReference type="EMBL" id="UPHQ01000312">
    <property type="protein sequence ID" value="VBA46172.1"/>
    <property type="molecule type" value="Genomic_DNA"/>
</dbReference>
<evidence type="ECO:0000313" key="3">
    <source>
        <dbReference type="EMBL" id="VBA46172.1"/>
    </source>
</evidence>
<dbReference type="RefSeq" id="WP_075543047.1">
    <property type="nucleotide sequence ID" value="NZ_UPHQ01000312.1"/>
</dbReference>
<dbReference type="Pfam" id="PF01575">
    <property type="entry name" value="MaoC_dehydratas"/>
    <property type="match status" value="1"/>
</dbReference>
<comment type="similarity">
    <text evidence="1">Belongs to the enoyl-CoA hydratase/isomerase family.</text>
</comment>
<gene>
    <name evidence="3" type="ORF">LAUMK13_05613</name>
</gene>
<organism evidence="3 4">
    <name type="scientific">Mycobacterium innocens</name>
    <dbReference type="NCBI Taxonomy" id="2341083"/>
    <lineage>
        <taxon>Bacteria</taxon>
        <taxon>Bacillati</taxon>
        <taxon>Actinomycetota</taxon>
        <taxon>Actinomycetes</taxon>
        <taxon>Mycobacteriales</taxon>
        <taxon>Mycobacteriaceae</taxon>
        <taxon>Mycobacterium</taxon>
    </lineage>
</organism>
<dbReference type="AlphaFoldDB" id="A0A498QP59"/>
<dbReference type="InterPro" id="IPR029069">
    <property type="entry name" value="HotDog_dom_sf"/>
</dbReference>
<sequence length="155" mass="16469">MTGRLPQAALRVGTALPERHFGPQTRTDIVRYQGASGDFNPIHHDDEFARSAGLPGVISVGMLQAGYLGTYCVELFGPESVRRLSVGFADQVWPGDKLVCRGVVSAVTPTEDGHSAKIDLTIGRTDGGVAVSASATVVVGPDDVSLWNRPRRRVG</sequence>
<name>A0A498QP59_9MYCO</name>
<evidence type="ECO:0000259" key="2">
    <source>
        <dbReference type="Pfam" id="PF01575"/>
    </source>
</evidence>
<keyword evidence="4" id="KW-1185">Reference proteome</keyword>
<accession>A0A498QP59</accession>
<feature type="domain" description="MaoC-like" evidence="2">
    <location>
        <begin position="23"/>
        <end position="110"/>
    </location>
</feature>
<evidence type="ECO:0000313" key="4">
    <source>
        <dbReference type="Proteomes" id="UP000267289"/>
    </source>
</evidence>
<dbReference type="PANTHER" id="PTHR43841:SF3">
    <property type="entry name" value="(3R)-HYDROXYACYL-ACP DEHYDRATASE SUBUNIT HADB"/>
    <property type="match status" value="1"/>
</dbReference>
<protein>
    <recommendedName>
        <fullName evidence="2">MaoC-like domain-containing protein</fullName>
    </recommendedName>
</protein>
<dbReference type="PANTHER" id="PTHR43841">
    <property type="entry name" value="3-HYDROXYACYL-THIOESTER DEHYDRATASE HTDX-RELATED"/>
    <property type="match status" value="1"/>
</dbReference>
<reference evidence="3 4" key="1">
    <citation type="submission" date="2018-09" db="EMBL/GenBank/DDBJ databases">
        <authorList>
            <person name="Tagini F."/>
        </authorList>
    </citation>
    <scope>NUCLEOTIDE SEQUENCE [LARGE SCALE GENOMIC DNA]</scope>
    <source>
        <strain evidence="3 4">MK13</strain>
    </source>
</reference>